<keyword evidence="3" id="KW-1185">Reference proteome</keyword>
<dbReference type="GeneID" id="91972022"/>
<dbReference type="InterPro" id="IPR035919">
    <property type="entry name" value="EAL_sf"/>
</dbReference>
<gene>
    <name evidence="2" type="ORF">GHC21_06420</name>
</gene>
<sequence length="482" mass="54724">MAWNTFVNGPRLYNRRYVIAACSYTYKGYEALLENSGISTSRIMINHDEITGDEIDAINRDADGEFSVFLKGDICAILSTLKKTVSLLNALSEKRHVIIYCRLPVSWLYRMLLTLVVNKNKLETVRIASLSLSCHDVVAGVFPVLEDAARIEERLTGCLAKGLSLRELDVVLNLYRGNSVKVQSRMFGLAIKTIYTHRQVGLRKLQFIQPWLKDAGVIRGVNKTQNPIKTSLPVKESEFYSALARKEIFPVYQIITDRHKKGTGFEILLRWKRHDKTLKPVDFLKNLHNKNIWLQLTALVVDAAVRGINKYNGKFYFSVNIPPELASGSALPGMAKKAVEMLIRPEWAQKLVFEFAETIDVTRNKEIPETMQGIRQNGCRLFLDDCFSSDHVMFPVRQVEFDGLKLDRDIVDKFVANESDYNLIKAMQYYSDITGGTCVAEGVDSAEKFDMLAALGLNSFQGYYLSKAVVENELDRMVRQFS</sequence>
<accession>A0ABX6DP09</accession>
<dbReference type="InterPro" id="IPR001633">
    <property type="entry name" value="EAL_dom"/>
</dbReference>
<dbReference type="RefSeq" id="WP_153742432.1">
    <property type="nucleotide sequence ID" value="NZ_CP045843.1"/>
</dbReference>
<evidence type="ECO:0000313" key="3">
    <source>
        <dbReference type="Proteomes" id="UP000344450"/>
    </source>
</evidence>
<dbReference type="Proteomes" id="UP000344450">
    <property type="component" value="Chromosome"/>
</dbReference>
<dbReference type="CDD" id="cd01948">
    <property type="entry name" value="EAL"/>
    <property type="match status" value="1"/>
</dbReference>
<dbReference type="Pfam" id="PF00563">
    <property type="entry name" value="EAL"/>
    <property type="match status" value="1"/>
</dbReference>
<dbReference type="PROSITE" id="PS50883">
    <property type="entry name" value="EAL"/>
    <property type="match status" value="1"/>
</dbReference>
<dbReference type="Gene3D" id="3.20.20.450">
    <property type="entry name" value="EAL domain"/>
    <property type="match status" value="1"/>
</dbReference>
<feature type="domain" description="EAL" evidence="1">
    <location>
        <begin position="232"/>
        <end position="482"/>
    </location>
</feature>
<proteinExistence type="predicted"/>
<dbReference type="SUPFAM" id="SSF46894">
    <property type="entry name" value="C-terminal effector domain of the bipartite response regulators"/>
    <property type="match status" value="1"/>
</dbReference>
<evidence type="ECO:0000259" key="1">
    <source>
        <dbReference type="PROSITE" id="PS50883"/>
    </source>
</evidence>
<dbReference type="InterPro" id="IPR050706">
    <property type="entry name" value="Cyclic-di-GMP_PDE-like"/>
</dbReference>
<dbReference type="PANTHER" id="PTHR33121:SF71">
    <property type="entry name" value="OXYGEN SENSOR PROTEIN DOSP"/>
    <property type="match status" value="1"/>
</dbReference>
<dbReference type="EMBL" id="CP045845">
    <property type="protein sequence ID" value="QGH29320.1"/>
    <property type="molecule type" value="Genomic_DNA"/>
</dbReference>
<dbReference type="SMART" id="SM00052">
    <property type="entry name" value="EAL"/>
    <property type="match status" value="1"/>
</dbReference>
<organism evidence="2 3">
    <name type="scientific">Kluyvera intermedia</name>
    <name type="common">Enterobacter intermedius</name>
    <dbReference type="NCBI Taxonomy" id="61648"/>
    <lineage>
        <taxon>Bacteria</taxon>
        <taxon>Pseudomonadati</taxon>
        <taxon>Pseudomonadota</taxon>
        <taxon>Gammaproteobacteria</taxon>
        <taxon>Enterobacterales</taxon>
        <taxon>Enterobacteriaceae</taxon>
        <taxon>Kluyvera</taxon>
    </lineage>
</organism>
<reference evidence="2 3" key="1">
    <citation type="submission" date="2019-10" db="EMBL/GenBank/DDBJ databases">
        <title>Complete genome sequencing of drug resistant plasmids in Kluyvera intermedia.</title>
        <authorList>
            <person name="Ke C."/>
            <person name="Jian S."/>
        </authorList>
    </citation>
    <scope>NUCLEOTIDE SEQUENCE [LARGE SCALE GENOMIC DNA]</scope>
    <source>
        <strain evidence="2 3">N2-1</strain>
    </source>
</reference>
<dbReference type="InterPro" id="IPR016032">
    <property type="entry name" value="Sig_transdc_resp-reg_C-effctor"/>
</dbReference>
<dbReference type="PANTHER" id="PTHR33121">
    <property type="entry name" value="CYCLIC DI-GMP PHOSPHODIESTERASE PDEF"/>
    <property type="match status" value="1"/>
</dbReference>
<protein>
    <submittedName>
        <fullName evidence="2">EAL domain-containing protein</fullName>
    </submittedName>
</protein>
<dbReference type="SUPFAM" id="SSF141868">
    <property type="entry name" value="EAL domain-like"/>
    <property type="match status" value="1"/>
</dbReference>
<name>A0ABX6DP09_KLUIN</name>
<evidence type="ECO:0000313" key="2">
    <source>
        <dbReference type="EMBL" id="QGH29320.1"/>
    </source>
</evidence>